<dbReference type="InterPro" id="IPR020846">
    <property type="entry name" value="MFS_dom"/>
</dbReference>
<keyword evidence="2 4" id="KW-1133">Transmembrane helix</keyword>
<dbReference type="AlphaFoldDB" id="A0A846ZJ94"/>
<feature type="transmembrane region" description="Helical" evidence="4">
    <location>
        <begin position="300"/>
        <end position="321"/>
    </location>
</feature>
<feature type="transmembrane region" description="Helical" evidence="4">
    <location>
        <begin position="228"/>
        <end position="252"/>
    </location>
</feature>
<dbReference type="Gene3D" id="1.20.1250.20">
    <property type="entry name" value="MFS general substrate transporter like domains"/>
    <property type="match status" value="1"/>
</dbReference>
<dbReference type="PROSITE" id="PS50850">
    <property type="entry name" value="MFS"/>
    <property type="match status" value="1"/>
</dbReference>
<feature type="domain" description="Major facilitator superfamily (MFS) profile" evidence="5">
    <location>
        <begin position="221"/>
        <end position="413"/>
    </location>
</feature>
<proteinExistence type="predicted"/>
<dbReference type="InterPro" id="IPR036259">
    <property type="entry name" value="MFS_trans_sf"/>
</dbReference>
<dbReference type="EMBL" id="JAAZQD010000002">
    <property type="protein sequence ID" value="NKZ38264.1"/>
    <property type="molecule type" value="Genomic_DNA"/>
</dbReference>
<feature type="transmembrane region" description="Helical" evidence="4">
    <location>
        <begin position="258"/>
        <end position="279"/>
    </location>
</feature>
<keyword evidence="7" id="KW-1185">Reference proteome</keyword>
<sequence length="413" mass="43832">MTRSRATPLPRNVRLLMGMRTARSLGQGAMVAAFALYLHAMGWTGTAIGAVLMGGLLVGSVLTMAVGPLSDRGRRRAFLIGYDLLQIVAALVAMFTVTPWLLVAAAIFGGFGRGANGAAGPFSPVEQAWMSIELPAERRSSVFSRNMALGFSGMAAGALLAALPAWIMGHALDVQSYRLLFLLPLLSSLVSLALLLAAREPRMPPAVKQTEAQAGDRRREENRLIGRLALVNVLNGLAIGLTGPLIAYWFAVKFHRDLSVIAPGLALGFVLGAFGAMLASRLARRRGVVHTVVTLRGTGLLLLAAMPLVPWFWVAMALYVLRGACNRGTIGVRQALTVGLTGAERRGLVSSVQNISLQIPRAIGPVLGGALFHAGYLTIPFLIGAVLQGLYLLLYVRFFGKHPAARAGIVRAS</sequence>
<dbReference type="InterPro" id="IPR011701">
    <property type="entry name" value="MFS"/>
</dbReference>
<dbReference type="GO" id="GO:0022857">
    <property type="term" value="F:transmembrane transporter activity"/>
    <property type="evidence" value="ECO:0007669"/>
    <property type="project" value="InterPro"/>
</dbReference>
<evidence type="ECO:0000313" key="7">
    <source>
        <dbReference type="Proteomes" id="UP000541636"/>
    </source>
</evidence>
<keyword evidence="3 4" id="KW-0472">Membrane</keyword>
<feature type="transmembrane region" description="Helical" evidence="4">
    <location>
        <begin position="77"/>
        <end position="95"/>
    </location>
</feature>
<evidence type="ECO:0000256" key="4">
    <source>
        <dbReference type="SAM" id="Phobius"/>
    </source>
</evidence>
<evidence type="ECO:0000256" key="3">
    <source>
        <dbReference type="ARBA" id="ARBA00023136"/>
    </source>
</evidence>
<dbReference type="RefSeq" id="WP_168608637.1">
    <property type="nucleotide sequence ID" value="NZ_JAAZQD010000002.1"/>
</dbReference>
<evidence type="ECO:0000313" key="6">
    <source>
        <dbReference type="EMBL" id="NKZ38264.1"/>
    </source>
</evidence>
<dbReference type="Pfam" id="PF07690">
    <property type="entry name" value="MFS_1"/>
    <property type="match status" value="2"/>
</dbReference>
<evidence type="ECO:0000256" key="2">
    <source>
        <dbReference type="ARBA" id="ARBA00022989"/>
    </source>
</evidence>
<keyword evidence="1 4" id="KW-0812">Transmembrane</keyword>
<evidence type="ECO:0000256" key="1">
    <source>
        <dbReference type="ARBA" id="ARBA00022692"/>
    </source>
</evidence>
<dbReference type="SUPFAM" id="SSF103473">
    <property type="entry name" value="MFS general substrate transporter"/>
    <property type="match status" value="1"/>
</dbReference>
<dbReference type="PANTHER" id="PTHR23520">
    <property type="entry name" value="TRANSPORTER, PUTATIVE (AFU_ORTHOLOGUE AFUA_3G04000)-RELATED"/>
    <property type="match status" value="1"/>
</dbReference>
<feature type="transmembrane region" description="Helical" evidence="4">
    <location>
        <begin position="46"/>
        <end position="65"/>
    </location>
</feature>
<feature type="transmembrane region" description="Helical" evidence="4">
    <location>
        <begin position="374"/>
        <end position="396"/>
    </location>
</feature>
<reference evidence="6 7" key="1">
    <citation type="journal article" date="2017" name="Int. J. Syst. Evol. Microbiol.">
        <title>Oleiagrimonas citrea sp. nov., a marine bacterium isolated from tidal flat sediment and emended description of the genus Oleiagrimonas Fang et al. 2015 and Oleiagrimonas soli.</title>
        <authorList>
            <person name="Yang S.H."/>
            <person name="Seo H.S."/>
            <person name="Seong C.N."/>
            <person name="Kwon K.K."/>
        </authorList>
    </citation>
    <scope>NUCLEOTIDE SEQUENCE [LARGE SCALE GENOMIC DNA]</scope>
    <source>
        <strain evidence="6 7">MEBiC09124</strain>
    </source>
</reference>
<dbReference type="PANTHER" id="PTHR23520:SF5">
    <property type="entry name" value="TRANSPORTER, PUTATIVE (AFU_ORTHOLOGUE AFUA_3G04000)-RELATED"/>
    <property type="match status" value="1"/>
</dbReference>
<dbReference type="Proteomes" id="UP000541636">
    <property type="component" value="Unassembled WGS sequence"/>
</dbReference>
<feature type="transmembrane region" description="Helical" evidence="4">
    <location>
        <begin position="146"/>
        <end position="167"/>
    </location>
</feature>
<gene>
    <name evidence="6" type="ORF">HF690_04750</name>
</gene>
<feature type="transmembrane region" description="Helical" evidence="4">
    <location>
        <begin position="101"/>
        <end position="125"/>
    </location>
</feature>
<feature type="transmembrane region" description="Helical" evidence="4">
    <location>
        <begin position="21"/>
        <end position="40"/>
    </location>
</feature>
<comment type="caution">
    <text evidence="6">The sequence shown here is derived from an EMBL/GenBank/DDBJ whole genome shotgun (WGS) entry which is preliminary data.</text>
</comment>
<name>A0A846ZJ94_9GAMM</name>
<protein>
    <submittedName>
        <fullName evidence="6">MFS transporter</fullName>
    </submittedName>
</protein>
<feature type="transmembrane region" description="Helical" evidence="4">
    <location>
        <begin position="179"/>
        <end position="198"/>
    </location>
</feature>
<evidence type="ECO:0000259" key="5">
    <source>
        <dbReference type="PROSITE" id="PS50850"/>
    </source>
</evidence>
<accession>A0A846ZJ94</accession>
<organism evidence="6 7">
    <name type="scientific">Oleiagrimonas citrea</name>
    <dbReference type="NCBI Taxonomy" id="1665687"/>
    <lineage>
        <taxon>Bacteria</taxon>
        <taxon>Pseudomonadati</taxon>
        <taxon>Pseudomonadota</taxon>
        <taxon>Gammaproteobacteria</taxon>
        <taxon>Lysobacterales</taxon>
        <taxon>Rhodanobacteraceae</taxon>
        <taxon>Oleiagrimonas</taxon>
    </lineage>
</organism>